<dbReference type="Proteomes" id="UP000199025">
    <property type="component" value="Unassembled WGS sequence"/>
</dbReference>
<dbReference type="OrthoDB" id="3638220at2"/>
<gene>
    <name evidence="2" type="ORF">SAMN05421835_12482</name>
</gene>
<organism evidence="2 3">
    <name type="scientific">Amycolatopsis sacchari</name>
    <dbReference type="NCBI Taxonomy" id="115433"/>
    <lineage>
        <taxon>Bacteria</taxon>
        <taxon>Bacillati</taxon>
        <taxon>Actinomycetota</taxon>
        <taxon>Actinomycetes</taxon>
        <taxon>Pseudonocardiales</taxon>
        <taxon>Pseudonocardiaceae</taxon>
        <taxon>Amycolatopsis</taxon>
    </lineage>
</organism>
<reference evidence="2 3" key="1">
    <citation type="submission" date="2016-10" db="EMBL/GenBank/DDBJ databases">
        <authorList>
            <person name="de Groot N.N."/>
        </authorList>
    </citation>
    <scope>NUCLEOTIDE SEQUENCE [LARGE SCALE GENOMIC DNA]</scope>
    <source>
        <strain evidence="2 3">DSM 44468</strain>
    </source>
</reference>
<sequence length="74" mass="8271">MTENAAHPPEREAPGPRRPDDPFSLEAYLERRRAEFADGPTMAEILEDLDRYRDGGVPGHLIVAAIREDRDNAG</sequence>
<keyword evidence="3" id="KW-1185">Reference proteome</keyword>
<evidence type="ECO:0000313" key="3">
    <source>
        <dbReference type="Proteomes" id="UP000199025"/>
    </source>
</evidence>
<dbReference type="STRING" id="115433.SAMN05421835_12482"/>
<dbReference type="AlphaFoldDB" id="A0A1I4ANL6"/>
<evidence type="ECO:0000256" key="1">
    <source>
        <dbReference type="SAM" id="MobiDB-lite"/>
    </source>
</evidence>
<name>A0A1I4ANL6_9PSEU</name>
<dbReference type="RefSeq" id="WP_091514275.1">
    <property type="nucleotide sequence ID" value="NZ_CBDQZW010000024.1"/>
</dbReference>
<dbReference type="EMBL" id="FORP01000024">
    <property type="protein sequence ID" value="SFK57329.1"/>
    <property type="molecule type" value="Genomic_DNA"/>
</dbReference>
<evidence type="ECO:0000313" key="2">
    <source>
        <dbReference type="EMBL" id="SFK57329.1"/>
    </source>
</evidence>
<accession>A0A1I4ANL6</accession>
<feature type="region of interest" description="Disordered" evidence="1">
    <location>
        <begin position="1"/>
        <end position="23"/>
    </location>
</feature>
<proteinExistence type="predicted"/>
<feature type="compositionally biased region" description="Basic and acidic residues" evidence="1">
    <location>
        <begin position="8"/>
        <end position="21"/>
    </location>
</feature>
<protein>
    <submittedName>
        <fullName evidence="2">Uncharacterized protein</fullName>
    </submittedName>
</protein>